<keyword evidence="2" id="KW-1185">Reference proteome</keyword>
<evidence type="ECO:0000313" key="1">
    <source>
        <dbReference type="EMBL" id="MBW0514190.1"/>
    </source>
</evidence>
<name>A0A9Q3E7R2_9BASI</name>
<dbReference type="OrthoDB" id="2507422at2759"/>
<evidence type="ECO:0000313" key="2">
    <source>
        <dbReference type="Proteomes" id="UP000765509"/>
    </source>
</evidence>
<organism evidence="1 2">
    <name type="scientific">Austropuccinia psidii MF-1</name>
    <dbReference type="NCBI Taxonomy" id="1389203"/>
    <lineage>
        <taxon>Eukaryota</taxon>
        <taxon>Fungi</taxon>
        <taxon>Dikarya</taxon>
        <taxon>Basidiomycota</taxon>
        <taxon>Pucciniomycotina</taxon>
        <taxon>Pucciniomycetes</taxon>
        <taxon>Pucciniales</taxon>
        <taxon>Sphaerophragmiaceae</taxon>
        <taxon>Austropuccinia</taxon>
    </lineage>
</organism>
<proteinExistence type="predicted"/>
<dbReference type="EMBL" id="AVOT02023871">
    <property type="protein sequence ID" value="MBW0514190.1"/>
    <property type="molecule type" value="Genomic_DNA"/>
</dbReference>
<sequence>MTVCIDNAQYPMISHSGTHFSMVAREYLDKHFANWEFQIFPAKEKNIKSAKGKMKSIGTIIKEIIITHRKVNIRLNPELLVLEDAHIVGFLLGTDYQRIDAIYIYNSKKRHITIGTNNEKKFAIDIYQLSNQDPLEELINEFKEGQFSANLTSKHKLS</sequence>
<accession>A0A9Q3E7R2</accession>
<gene>
    <name evidence="1" type="ORF">O181_053905</name>
</gene>
<comment type="caution">
    <text evidence="1">The sequence shown here is derived from an EMBL/GenBank/DDBJ whole genome shotgun (WGS) entry which is preliminary data.</text>
</comment>
<dbReference type="Proteomes" id="UP000765509">
    <property type="component" value="Unassembled WGS sequence"/>
</dbReference>
<protein>
    <submittedName>
        <fullName evidence="1">Uncharacterized protein</fullName>
    </submittedName>
</protein>
<dbReference type="AlphaFoldDB" id="A0A9Q3E7R2"/>
<reference evidence="1" key="1">
    <citation type="submission" date="2021-03" db="EMBL/GenBank/DDBJ databases">
        <title>Draft genome sequence of rust myrtle Austropuccinia psidii MF-1, a brazilian biotype.</title>
        <authorList>
            <person name="Quecine M.C."/>
            <person name="Pachon D.M.R."/>
            <person name="Bonatelli M.L."/>
            <person name="Correr F.H."/>
            <person name="Franceschini L.M."/>
            <person name="Leite T.F."/>
            <person name="Margarido G.R.A."/>
            <person name="Almeida C.A."/>
            <person name="Ferrarezi J.A."/>
            <person name="Labate C.A."/>
        </authorList>
    </citation>
    <scope>NUCLEOTIDE SEQUENCE</scope>
    <source>
        <strain evidence="1">MF-1</strain>
    </source>
</reference>